<keyword evidence="2" id="KW-1185">Reference proteome</keyword>
<proteinExistence type="predicted"/>
<organism evidence="1 2">
    <name type="scientific">Aquimarina algiphila</name>
    <dbReference type="NCBI Taxonomy" id="2047982"/>
    <lineage>
        <taxon>Bacteria</taxon>
        <taxon>Pseudomonadati</taxon>
        <taxon>Bacteroidota</taxon>
        <taxon>Flavobacteriia</taxon>
        <taxon>Flavobacteriales</taxon>
        <taxon>Flavobacteriaceae</taxon>
        <taxon>Aquimarina</taxon>
    </lineage>
</organism>
<dbReference type="OrthoDB" id="1062680at2"/>
<dbReference type="Pfam" id="PF14054">
    <property type="entry name" value="DUF4249"/>
    <property type="match status" value="1"/>
</dbReference>
<name>A0A554VMS8_9FLAO</name>
<sequence length="393" mass="45232">MKTNNNTYRILLGMLILFCITNCTEEFKLQTETFEDIIVIEANITDELKHQVVKLSKTFRFEDDNLSGEKDAEVKISDSEGSEYLFQETDLGVYTSVLPFQALSDREYTLSIQTNDGKSYISDSVELTPKTSIDKLYAERIINEKGKEGIGIFVDSFDATGNASFYRYEFEETFRFVAPEFNDFDLILLSDNPLTVDFVRRPLEKRVCYKTNPALDILITKTEDFDENRVSKFLVRFIGIDDYTISDRYSILVHQFVQSRETYEFYQTLKEFSNSITLFSQTQPGFIVGNIKSLSNEKENVLGLFQVSSISSKRIFFNYRDFFPKEDLPPYFEDCNIGAPRINGFSSIIRSGLFLFAGLNDDPEQGGPYKLVEKECGDCTEIGNSEIPEFWEN</sequence>
<evidence type="ECO:0000313" key="1">
    <source>
        <dbReference type="EMBL" id="TSE09619.1"/>
    </source>
</evidence>
<dbReference type="EMBL" id="VLNR01000012">
    <property type="protein sequence ID" value="TSE09619.1"/>
    <property type="molecule type" value="Genomic_DNA"/>
</dbReference>
<evidence type="ECO:0000313" key="2">
    <source>
        <dbReference type="Proteomes" id="UP000318833"/>
    </source>
</evidence>
<dbReference type="InterPro" id="IPR025345">
    <property type="entry name" value="DUF4249"/>
</dbReference>
<dbReference type="Proteomes" id="UP000318833">
    <property type="component" value="Unassembled WGS sequence"/>
</dbReference>
<accession>A0A554VMS8</accession>
<dbReference type="AlphaFoldDB" id="A0A554VMS8"/>
<protein>
    <submittedName>
        <fullName evidence="1">DUF4249 domain-containing protein</fullName>
    </submittedName>
</protein>
<dbReference type="RefSeq" id="WP_143916079.1">
    <property type="nucleotide sequence ID" value="NZ_CANMIK010000012.1"/>
</dbReference>
<reference evidence="1 2" key="1">
    <citation type="submission" date="2019-07" db="EMBL/GenBank/DDBJ databases">
        <title>The draft genome sequence of Aquimarina algiphila M91.</title>
        <authorList>
            <person name="Meng X."/>
        </authorList>
    </citation>
    <scope>NUCLEOTIDE SEQUENCE [LARGE SCALE GENOMIC DNA]</scope>
    <source>
        <strain evidence="1 2">M91</strain>
    </source>
</reference>
<gene>
    <name evidence="1" type="ORF">FOF46_07875</name>
</gene>
<comment type="caution">
    <text evidence="1">The sequence shown here is derived from an EMBL/GenBank/DDBJ whole genome shotgun (WGS) entry which is preliminary data.</text>
</comment>